<dbReference type="Proteomes" id="UP001204015">
    <property type="component" value="Unassembled WGS sequence"/>
</dbReference>
<accession>A0ABT1C0Z4</accession>
<gene>
    <name evidence="2" type="ORF">NG821_11155</name>
</gene>
<dbReference type="RefSeq" id="WP_252761743.1">
    <property type="nucleotide sequence ID" value="NZ_JAMXLY010000054.1"/>
</dbReference>
<organism evidence="2 3">
    <name type="scientific">Segatella cerevisiae</name>
    <dbReference type="NCBI Taxonomy" id="2053716"/>
    <lineage>
        <taxon>Bacteria</taxon>
        <taxon>Pseudomonadati</taxon>
        <taxon>Bacteroidota</taxon>
        <taxon>Bacteroidia</taxon>
        <taxon>Bacteroidales</taxon>
        <taxon>Prevotellaceae</taxon>
        <taxon>Segatella</taxon>
    </lineage>
</organism>
<keyword evidence="3" id="KW-1185">Reference proteome</keyword>
<dbReference type="EMBL" id="JAMXLY010000054">
    <property type="protein sequence ID" value="MCO6026387.1"/>
    <property type="molecule type" value="Genomic_DNA"/>
</dbReference>
<reference evidence="2 3" key="1">
    <citation type="submission" date="2022-06" db="EMBL/GenBank/DDBJ databases">
        <title>A taxonomic note on the genus Prevotella: Description of four novel genera and emended description of the genera Hallella and Xylanibacter.</title>
        <authorList>
            <person name="Hitch T.C.A."/>
        </authorList>
    </citation>
    <scope>NUCLEOTIDE SEQUENCE [LARGE SCALE GENOMIC DNA]</scope>
    <source>
        <strain evidence="2 3">DSM 100619</strain>
    </source>
</reference>
<evidence type="ECO:0000256" key="1">
    <source>
        <dbReference type="SAM" id="SignalP"/>
    </source>
</evidence>
<evidence type="ECO:0000313" key="3">
    <source>
        <dbReference type="Proteomes" id="UP001204015"/>
    </source>
</evidence>
<feature type="signal peptide" evidence="1">
    <location>
        <begin position="1"/>
        <end position="20"/>
    </location>
</feature>
<comment type="caution">
    <text evidence="2">The sequence shown here is derived from an EMBL/GenBank/DDBJ whole genome shotgun (WGS) entry which is preliminary data.</text>
</comment>
<name>A0ABT1C0Z4_9BACT</name>
<protein>
    <submittedName>
        <fullName evidence="2">Uncharacterized protein</fullName>
    </submittedName>
</protein>
<keyword evidence="1" id="KW-0732">Signal</keyword>
<evidence type="ECO:0000313" key="2">
    <source>
        <dbReference type="EMBL" id="MCO6026387.1"/>
    </source>
</evidence>
<proteinExistence type="predicted"/>
<feature type="chain" id="PRO_5047135761" evidence="1">
    <location>
        <begin position="21"/>
        <end position="121"/>
    </location>
</feature>
<sequence>MKKMILLAVALLSMTTATFAANDEKEATATTAAYHMNFNMNSLSRALGLDFDQADAVEDVHHNFSAEMMNAGLAPKADRKVMVDKAIDKDLKYMHSILSEDQYHKYLQLLNVTLNNRGIEK</sequence>